<evidence type="ECO:0000259" key="2">
    <source>
        <dbReference type="PROSITE" id="PS50110"/>
    </source>
</evidence>
<dbReference type="InterPro" id="IPR001789">
    <property type="entry name" value="Sig_transdc_resp-reg_receiver"/>
</dbReference>
<protein>
    <recommendedName>
        <fullName evidence="2">Response regulatory domain-containing protein</fullName>
    </recommendedName>
</protein>
<proteinExistence type="predicted"/>
<comment type="caution">
    <text evidence="3">The sequence shown here is derived from an EMBL/GenBank/DDBJ whole genome shotgun (WGS) entry which is preliminary data.</text>
</comment>
<accession>A0ABP8NCP6</accession>
<evidence type="ECO:0000313" key="4">
    <source>
        <dbReference type="Proteomes" id="UP001501175"/>
    </source>
</evidence>
<organism evidence="3 4">
    <name type="scientific">Nibrella saemangeumensis</name>
    <dbReference type="NCBI Taxonomy" id="1084526"/>
    <lineage>
        <taxon>Bacteria</taxon>
        <taxon>Pseudomonadati</taxon>
        <taxon>Bacteroidota</taxon>
        <taxon>Cytophagia</taxon>
        <taxon>Cytophagales</taxon>
        <taxon>Spirosomataceae</taxon>
        <taxon>Nibrella</taxon>
    </lineage>
</organism>
<dbReference type="InterPro" id="IPR011006">
    <property type="entry name" value="CheY-like_superfamily"/>
</dbReference>
<name>A0ABP8NCP6_9BACT</name>
<dbReference type="EMBL" id="BAABHD010000073">
    <property type="protein sequence ID" value="GAA4463111.1"/>
    <property type="molecule type" value="Genomic_DNA"/>
</dbReference>
<reference evidence="4" key="1">
    <citation type="journal article" date="2019" name="Int. J. Syst. Evol. Microbiol.">
        <title>The Global Catalogue of Microorganisms (GCM) 10K type strain sequencing project: providing services to taxonomists for standard genome sequencing and annotation.</title>
        <authorList>
            <consortium name="The Broad Institute Genomics Platform"/>
            <consortium name="The Broad Institute Genome Sequencing Center for Infectious Disease"/>
            <person name="Wu L."/>
            <person name="Ma J."/>
        </authorList>
    </citation>
    <scope>NUCLEOTIDE SEQUENCE [LARGE SCALE GENOMIC DNA]</scope>
    <source>
        <strain evidence="4">JCM 17927</strain>
    </source>
</reference>
<evidence type="ECO:0000256" key="1">
    <source>
        <dbReference type="PROSITE-ProRule" id="PRU00169"/>
    </source>
</evidence>
<evidence type="ECO:0000313" key="3">
    <source>
        <dbReference type="EMBL" id="GAA4463111.1"/>
    </source>
</evidence>
<dbReference type="Gene3D" id="3.40.50.2300">
    <property type="match status" value="1"/>
</dbReference>
<keyword evidence="4" id="KW-1185">Reference proteome</keyword>
<gene>
    <name evidence="3" type="ORF">GCM10023189_40730</name>
</gene>
<dbReference type="RefSeq" id="WP_345246481.1">
    <property type="nucleotide sequence ID" value="NZ_BAABHD010000073.1"/>
</dbReference>
<sequence length="143" mass="15886">MADSHPILVISTNPADRFQLREAFSNYGIVSRHLYTEVDSVVANYLDNFLEHFLAPPKLVLLNLDIAYQASLSILACIKQHPLTQTVPVITYGQHSAQTVVKLAYEQGASAYLVKPANWSVLVSTILNNWGHWSLLPGVQTLN</sequence>
<dbReference type="PROSITE" id="PS50110">
    <property type="entry name" value="RESPONSE_REGULATORY"/>
    <property type="match status" value="1"/>
</dbReference>
<dbReference type="Proteomes" id="UP001501175">
    <property type="component" value="Unassembled WGS sequence"/>
</dbReference>
<comment type="caution">
    <text evidence="1">Lacks conserved residue(s) required for the propagation of feature annotation.</text>
</comment>
<feature type="domain" description="Response regulatory" evidence="2">
    <location>
        <begin position="6"/>
        <end position="130"/>
    </location>
</feature>
<dbReference type="SUPFAM" id="SSF52172">
    <property type="entry name" value="CheY-like"/>
    <property type="match status" value="1"/>
</dbReference>